<dbReference type="Gene3D" id="1.20.5.170">
    <property type="match status" value="1"/>
</dbReference>
<feature type="domain" description="BZIP" evidence="2">
    <location>
        <begin position="378"/>
        <end position="393"/>
    </location>
</feature>
<dbReference type="GO" id="GO:0003700">
    <property type="term" value="F:DNA-binding transcription factor activity"/>
    <property type="evidence" value="ECO:0007669"/>
    <property type="project" value="InterPro"/>
</dbReference>
<dbReference type="SUPFAM" id="SSF57959">
    <property type="entry name" value="Leucine zipper domain"/>
    <property type="match status" value="1"/>
</dbReference>
<dbReference type="InterPro" id="IPR004827">
    <property type="entry name" value="bZIP"/>
</dbReference>
<dbReference type="EMBL" id="FR824198">
    <property type="protein sequence ID" value="CCA22396.1"/>
    <property type="molecule type" value="Genomic_DNA"/>
</dbReference>
<dbReference type="HOGENOM" id="CLU_447200_0_0_1"/>
<protein>
    <submittedName>
        <fullName evidence="3">Uncharacterized protein AlNc14C153G7571</fullName>
    </submittedName>
</protein>
<evidence type="ECO:0000313" key="3">
    <source>
        <dbReference type="EMBL" id="CCA22396.1"/>
    </source>
</evidence>
<reference evidence="3" key="1">
    <citation type="journal article" date="2011" name="PLoS Biol.">
        <title>Gene gain and loss during evolution of obligate parasitism in the white rust pathogen of Arabidopsis thaliana.</title>
        <authorList>
            <person name="Kemen E."/>
            <person name="Gardiner A."/>
            <person name="Schultz-Larsen T."/>
            <person name="Kemen A.C."/>
            <person name="Balmuth A.L."/>
            <person name="Robert-Seilaniantz A."/>
            <person name="Bailey K."/>
            <person name="Holub E."/>
            <person name="Studholme D.J."/>
            <person name="Maclean D."/>
            <person name="Jones J.D."/>
        </authorList>
    </citation>
    <scope>NUCLEOTIDE SEQUENCE</scope>
</reference>
<feature type="region of interest" description="Disordered" evidence="1">
    <location>
        <begin position="372"/>
        <end position="395"/>
    </location>
</feature>
<organism evidence="3">
    <name type="scientific">Albugo laibachii Nc14</name>
    <dbReference type="NCBI Taxonomy" id="890382"/>
    <lineage>
        <taxon>Eukaryota</taxon>
        <taxon>Sar</taxon>
        <taxon>Stramenopiles</taxon>
        <taxon>Oomycota</taxon>
        <taxon>Peronosporomycetes</taxon>
        <taxon>Albuginales</taxon>
        <taxon>Albuginaceae</taxon>
        <taxon>Albugo</taxon>
    </lineage>
</organism>
<evidence type="ECO:0000259" key="2">
    <source>
        <dbReference type="PROSITE" id="PS00036"/>
    </source>
</evidence>
<dbReference type="AlphaFoldDB" id="F0WM68"/>
<sequence length="611" mass="68573">MPYSPSTLNSSKPFPVSQSNLSSWNTSIQSGDTVNTDVSEHTIQTNKSYLSRPKPAMPMYYVDNSAQQQTAMSTNQLPGPDTGFSPVFLDKEDDLFDTPLPSMDLASLVQDTQAHLVEEKDSSVVTSWFEDRPNNELNGQNDFQYHRFHPSQVQSGTTPMAQPDFAFQRNLSPKSEPHTVPRNNHSLHHNQRVPMANVASNSEQGKQPMNPPSNIQGYPQMMVPGVIMCTMPVMGNFPPQMLGMMPVGMPFQMNVAPGMQFPHTSPVIPSNGMPYSVKPSPSAQAKEDTMNRAAPPAQATPFMEPTGFVNPTMLLYSSGHPVSGQGLSSFGQFAAFQPVVEPLNRKPNFVTIARKPEKPQASNILKSLMQEEAKKKEKKLERNRDSARESRRKQQSYVGMLENGIKRLQLNREYIASYQWGLTTTENQQNLSQKEHFGINQYLSIVCGENEYPSYVEDFHVLEKLIASTRHRRAVMSLSGRRRGQLVAKCFGHVGTLLARIRDLIIALQMLSQVDSPFTKDLETVLQLTHTQKEQLSALHLSERIRSEIYAFIMIAKAFTALQTQAHKIVHHASALELPFSRVCASKQLQKLLQFAENEDTQLKELLYKPE</sequence>
<proteinExistence type="predicted"/>
<accession>F0WM68</accession>
<reference evidence="3" key="2">
    <citation type="submission" date="2011-02" db="EMBL/GenBank/DDBJ databases">
        <authorList>
            <person name="MacLean D."/>
        </authorList>
    </citation>
    <scope>NUCLEOTIDE SEQUENCE</scope>
</reference>
<dbReference type="InterPro" id="IPR046347">
    <property type="entry name" value="bZIP_sf"/>
</dbReference>
<gene>
    <name evidence="3" type="primary">AlNc14C153G7571</name>
    <name evidence="3" type="ORF">ALNC14_085390</name>
</gene>
<dbReference type="PROSITE" id="PS00036">
    <property type="entry name" value="BZIP_BASIC"/>
    <property type="match status" value="1"/>
</dbReference>
<feature type="compositionally biased region" description="Basic and acidic residues" evidence="1">
    <location>
        <begin position="372"/>
        <end position="389"/>
    </location>
</feature>
<name>F0WM68_9STRA</name>
<feature type="region of interest" description="Disordered" evidence="1">
    <location>
        <begin position="1"/>
        <end position="46"/>
    </location>
</feature>
<evidence type="ECO:0000256" key="1">
    <source>
        <dbReference type="SAM" id="MobiDB-lite"/>
    </source>
</evidence>